<feature type="domain" description="Outer membrane protein assembly factor BamE" evidence="3">
    <location>
        <begin position="27"/>
        <end position="106"/>
    </location>
</feature>
<dbReference type="InterPro" id="IPR007450">
    <property type="entry name" value="BamE_dom"/>
</dbReference>
<dbReference type="RefSeq" id="WP_130153698.1">
    <property type="nucleotide sequence ID" value="NZ_SCFB01000004.1"/>
</dbReference>
<protein>
    <submittedName>
        <fullName evidence="4">Outer membrane protein assembly factor BamE</fullName>
    </submittedName>
</protein>
<dbReference type="Proteomes" id="UP000293550">
    <property type="component" value="Unassembled WGS sequence"/>
</dbReference>
<reference evidence="4 5" key="1">
    <citation type="submission" date="2018-10" db="EMBL/GenBank/DDBJ databases">
        <title>An updated phylogeny of the Alphaproteobacteria reveals that the parasitic Rickettsiales and Holosporales have independent origins.</title>
        <authorList>
            <person name="Munoz-Gomez S.A."/>
            <person name="Hess S."/>
            <person name="Burger G."/>
            <person name="Lang B.F."/>
            <person name="Susko E."/>
            <person name="Slamovits C.H."/>
            <person name="Roger A.J."/>
        </authorList>
    </citation>
    <scope>NUCLEOTIDE SEQUENCE [LARGE SCALE GENOMIC DNA]</scope>
    <source>
        <strain evidence="4">HOLO01</strain>
    </source>
</reference>
<dbReference type="GO" id="GO:0019867">
    <property type="term" value="C:outer membrane"/>
    <property type="evidence" value="ECO:0007669"/>
    <property type="project" value="InterPro"/>
</dbReference>
<keyword evidence="2" id="KW-0472">Membrane</keyword>
<evidence type="ECO:0000256" key="1">
    <source>
        <dbReference type="ARBA" id="ARBA00022729"/>
    </source>
</evidence>
<gene>
    <name evidence="4" type="ORF">EQU50_03155</name>
</gene>
<dbReference type="EMBL" id="SCFB01000004">
    <property type="protein sequence ID" value="RZI46599.1"/>
    <property type="molecule type" value="Genomic_DNA"/>
</dbReference>
<accession>A0A4Q7DJY9</accession>
<evidence type="ECO:0000313" key="4">
    <source>
        <dbReference type="EMBL" id="RZI46599.1"/>
    </source>
</evidence>
<dbReference type="InterPro" id="IPR037873">
    <property type="entry name" value="BamE-like"/>
</dbReference>
<organism evidence="4 5">
    <name type="scientific">Candidatus Finniella inopinata</name>
    <dbReference type="NCBI Taxonomy" id="1696036"/>
    <lineage>
        <taxon>Bacteria</taxon>
        <taxon>Pseudomonadati</taxon>
        <taxon>Pseudomonadota</taxon>
        <taxon>Alphaproteobacteria</taxon>
        <taxon>Holosporales</taxon>
        <taxon>Candidatus Paracaedibacteraceae</taxon>
        <taxon>Candidatus Finniella</taxon>
    </lineage>
</organism>
<evidence type="ECO:0000256" key="2">
    <source>
        <dbReference type="ARBA" id="ARBA00023136"/>
    </source>
</evidence>
<name>A0A4Q7DJY9_9PROT</name>
<keyword evidence="5" id="KW-1185">Reference proteome</keyword>
<keyword evidence="1" id="KW-0732">Signal</keyword>
<evidence type="ECO:0000313" key="5">
    <source>
        <dbReference type="Proteomes" id="UP000293550"/>
    </source>
</evidence>
<dbReference type="Gene3D" id="3.30.1450.10">
    <property type="match status" value="1"/>
</dbReference>
<dbReference type="Pfam" id="PF04355">
    <property type="entry name" value="BamE"/>
    <property type="match status" value="1"/>
</dbReference>
<sequence length="152" mass="17091">MFSVFQNLAILALVFLCGCSPRIDSRGYNIETINTADVKVGIDTQQTIQERLGSPSTVSLFSPTQQGQSWYYISKKTSSTSFYQPDTLEQHVFVIDFNNKGVVQNIRRFEGEHQVEAVNRKTETSGYESSMLRDIFGNFGRYSGAAATKPRQ</sequence>
<comment type="caution">
    <text evidence="4">The sequence shown here is derived from an EMBL/GenBank/DDBJ whole genome shotgun (WGS) entry which is preliminary data.</text>
</comment>
<dbReference type="AlphaFoldDB" id="A0A4Q7DJY9"/>
<evidence type="ECO:0000259" key="3">
    <source>
        <dbReference type="Pfam" id="PF04355"/>
    </source>
</evidence>
<dbReference type="OrthoDB" id="7160681at2"/>
<proteinExistence type="predicted"/>